<dbReference type="Gene3D" id="2.60.120.330">
    <property type="entry name" value="B-lactam Antibiotic, Isopenicillin N Synthase, Chain"/>
    <property type="match status" value="2"/>
</dbReference>
<dbReference type="InterPro" id="IPR050295">
    <property type="entry name" value="Plant_2OG-oxidoreductases"/>
</dbReference>
<dbReference type="AlphaFoldDB" id="A0A445CHQ7"/>
<keyword evidence="2" id="KW-0847">Vitamin C</keyword>
<evidence type="ECO:0000259" key="4">
    <source>
        <dbReference type="Pfam" id="PF03171"/>
    </source>
</evidence>
<accession>A0A445CHQ7</accession>
<dbReference type="Pfam" id="PF03171">
    <property type="entry name" value="2OG-FeII_Oxy"/>
    <property type="match status" value="1"/>
</dbReference>
<dbReference type="STRING" id="3818.A0A445CHQ7"/>
<proteinExistence type="predicted"/>
<dbReference type="InterPro" id="IPR027443">
    <property type="entry name" value="IPNS-like_sf"/>
</dbReference>
<organism evidence="5 6">
    <name type="scientific">Arachis hypogaea</name>
    <name type="common">Peanut</name>
    <dbReference type="NCBI Taxonomy" id="3818"/>
    <lineage>
        <taxon>Eukaryota</taxon>
        <taxon>Viridiplantae</taxon>
        <taxon>Streptophyta</taxon>
        <taxon>Embryophyta</taxon>
        <taxon>Tracheophyta</taxon>
        <taxon>Spermatophyta</taxon>
        <taxon>Magnoliopsida</taxon>
        <taxon>eudicotyledons</taxon>
        <taxon>Gunneridae</taxon>
        <taxon>Pentapetalae</taxon>
        <taxon>rosids</taxon>
        <taxon>fabids</taxon>
        <taxon>Fabales</taxon>
        <taxon>Fabaceae</taxon>
        <taxon>Papilionoideae</taxon>
        <taxon>50 kb inversion clade</taxon>
        <taxon>dalbergioids sensu lato</taxon>
        <taxon>Dalbergieae</taxon>
        <taxon>Pterocarpus clade</taxon>
        <taxon>Arachis</taxon>
    </lineage>
</organism>
<keyword evidence="3" id="KW-0408">Iron</keyword>
<protein>
    <recommendedName>
        <fullName evidence="4">Isopenicillin N synthase-like Fe(2+) 2OG dioxygenase domain-containing protein</fullName>
    </recommendedName>
</protein>
<dbReference type="PANTHER" id="PTHR47991">
    <property type="entry name" value="OXOGLUTARATE/IRON-DEPENDENT DIOXYGENASE"/>
    <property type="match status" value="1"/>
</dbReference>
<comment type="caution">
    <text evidence="5">The sequence shown here is derived from an EMBL/GenBank/DDBJ whole genome shotgun (WGS) entry which is preliminary data.</text>
</comment>
<name>A0A445CHQ7_ARAHY</name>
<dbReference type="GO" id="GO:0031418">
    <property type="term" value="F:L-ascorbic acid binding"/>
    <property type="evidence" value="ECO:0007669"/>
    <property type="project" value="UniProtKB-KW"/>
</dbReference>
<keyword evidence="6" id="KW-1185">Reference proteome</keyword>
<evidence type="ECO:0000256" key="3">
    <source>
        <dbReference type="ARBA" id="ARBA00023004"/>
    </source>
</evidence>
<feature type="domain" description="Isopenicillin N synthase-like Fe(2+) 2OG dioxygenase" evidence="4">
    <location>
        <begin position="1"/>
        <end position="44"/>
    </location>
</feature>
<reference evidence="5 6" key="1">
    <citation type="submission" date="2019-01" db="EMBL/GenBank/DDBJ databases">
        <title>Sequencing of cultivated peanut Arachis hypogaea provides insights into genome evolution and oil improvement.</title>
        <authorList>
            <person name="Chen X."/>
        </authorList>
    </citation>
    <scope>NUCLEOTIDE SEQUENCE [LARGE SCALE GENOMIC DNA]</scope>
    <source>
        <strain evidence="6">cv. Fuhuasheng</strain>
        <tissue evidence="5">Leaves</tissue>
    </source>
</reference>
<dbReference type="EMBL" id="SDMP01000007">
    <property type="protein sequence ID" value="RYR50456.1"/>
    <property type="molecule type" value="Genomic_DNA"/>
</dbReference>
<dbReference type="SUPFAM" id="SSF51197">
    <property type="entry name" value="Clavaminate synthase-like"/>
    <property type="match status" value="1"/>
</dbReference>
<dbReference type="InterPro" id="IPR044861">
    <property type="entry name" value="IPNS-like_FE2OG_OXY"/>
</dbReference>
<gene>
    <name evidence="5" type="ORF">Ahy_A07g037064</name>
</gene>
<evidence type="ECO:0000256" key="1">
    <source>
        <dbReference type="ARBA" id="ARBA00022723"/>
    </source>
</evidence>
<dbReference type="Proteomes" id="UP000289738">
    <property type="component" value="Chromosome A07"/>
</dbReference>
<evidence type="ECO:0000313" key="5">
    <source>
        <dbReference type="EMBL" id="RYR50456.1"/>
    </source>
</evidence>
<evidence type="ECO:0000313" key="6">
    <source>
        <dbReference type="Proteomes" id="UP000289738"/>
    </source>
</evidence>
<sequence length="109" mass="12316">MRMNYYPPCPQPEQVIGLTPHSDGGGVTILLQVSEVEGPQIKKDEHRVMVNSEKERFSIATFYGPKYDAIIGSAPNLITEQTPVKFKTIGIEEYLKGLFARKRGKSYRE</sequence>
<keyword evidence="1" id="KW-0479">Metal-binding</keyword>
<evidence type="ECO:0000256" key="2">
    <source>
        <dbReference type="ARBA" id="ARBA00022896"/>
    </source>
</evidence>
<dbReference type="GO" id="GO:0046872">
    <property type="term" value="F:metal ion binding"/>
    <property type="evidence" value="ECO:0007669"/>
    <property type="project" value="UniProtKB-KW"/>
</dbReference>